<evidence type="ECO:0008006" key="4">
    <source>
        <dbReference type="Google" id="ProtNLM"/>
    </source>
</evidence>
<dbReference type="EMBL" id="JBJHZZ010000008">
    <property type="protein sequence ID" value="MFL0247704.1"/>
    <property type="molecule type" value="Genomic_DNA"/>
</dbReference>
<keyword evidence="1" id="KW-1133">Transmembrane helix</keyword>
<feature type="transmembrane region" description="Helical" evidence="1">
    <location>
        <begin position="12"/>
        <end position="32"/>
    </location>
</feature>
<dbReference type="RefSeq" id="WP_406770134.1">
    <property type="nucleotide sequence ID" value="NZ_JBJHZZ010000008.1"/>
</dbReference>
<evidence type="ECO:0000313" key="3">
    <source>
        <dbReference type="Proteomes" id="UP001623591"/>
    </source>
</evidence>
<sequence>MDIKITTMCKKSYTFFSVILLSVLLTISAILIDFKTLKASTVSSISSASKETAQKRIGYISKVYESNKKSF</sequence>
<reference evidence="2 3" key="1">
    <citation type="submission" date="2024-11" db="EMBL/GenBank/DDBJ databases">
        <authorList>
            <person name="Heng Y.C."/>
            <person name="Lim A.C.H."/>
            <person name="Lee J.K.Y."/>
            <person name="Kittelmann S."/>
        </authorList>
    </citation>
    <scope>NUCLEOTIDE SEQUENCE [LARGE SCALE GENOMIC DNA]</scope>
    <source>
        <strain evidence="2 3">WILCCON 0185</strain>
    </source>
</reference>
<proteinExistence type="predicted"/>
<accession>A0ABW8T571</accession>
<keyword evidence="1" id="KW-0812">Transmembrane</keyword>
<organism evidence="2 3">
    <name type="scientific">Candidatus Clostridium stratigraminis</name>
    <dbReference type="NCBI Taxonomy" id="3381661"/>
    <lineage>
        <taxon>Bacteria</taxon>
        <taxon>Bacillati</taxon>
        <taxon>Bacillota</taxon>
        <taxon>Clostridia</taxon>
        <taxon>Eubacteriales</taxon>
        <taxon>Clostridiaceae</taxon>
        <taxon>Clostridium</taxon>
    </lineage>
</organism>
<keyword evidence="3" id="KW-1185">Reference proteome</keyword>
<keyword evidence="1" id="KW-0472">Membrane</keyword>
<comment type="caution">
    <text evidence="2">The sequence shown here is derived from an EMBL/GenBank/DDBJ whole genome shotgun (WGS) entry which is preliminary data.</text>
</comment>
<gene>
    <name evidence="2" type="ORF">ACJDUG_12055</name>
</gene>
<dbReference type="Proteomes" id="UP001623591">
    <property type="component" value="Unassembled WGS sequence"/>
</dbReference>
<evidence type="ECO:0000313" key="2">
    <source>
        <dbReference type="EMBL" id="MFL0247704.1"/>
    </source>
</evidence>
<protein>
    <recommendedName>
        <fullName evidence="4">Methyl-accepting chemotaxis protein</fullName>
    </recommendedName>
</protein>
<evidence type="ECO:0000256" key="1">
    <source>
        <dbReference type="SAM" id="Phobius"/>
    </source>
</evidence>
<name>A0ABW8T571_9CLOT</name>